<feature type="compositionally biased region" description="Polar residues" evidence="2">
    <location>
        <begin position="51"/>
        <end position="64"/>
    </location>
</feature>
<feature type="region of interest" description="Disordered" evidence="2">
    <location>
        <begin position="684"/>
        <end position="703"/>
    </location>
</feature>
<name>A0AAD5SJQ6_9FUNG</name>
<evidence type="ECO:0000313" key="4">
    <source>
        <dbReference type="Proteomes" id="UP001212841"/>
    </source>
</evidence>
<proteinExistence type="predicted"/>
<feature type="coiled-coil region" evidence="1">
    <location>
        <begin position="617"/>
        <end position="644"/>
    </location>
</feature>
<keyword evidence="4" id="KW-1185">Reference proteome</keyword>
<comment type="caution">
    <text evidence="3">The sequence shown here is derived from an EMBL/GenBank/DDBJ whole genome shotgun (WGS) entry which is preliminary data.</text>
</comment>
<gene>
    <name evidence="3" type="ORF">HK097_011371</name>
</gene>
<accession>A0AAD5SJQ6</accession>
<sequence length="795" mass="90142">MGILSSTAQSSSVALRRSETSGLVCGVKLLFSCRPRHGLPTLRYRQRRRTSLANPRQSTTTQPCTWEPVSPPLSLQRPPTLNPSVPFKTPTAAPISSPSKRSALLTPGSAVRSSANPDVVENRKPNGPKTATSQRKPREPSSVLGLLLADQKRQSYDEAFENVDDERVDDLMKELVGDAVAPQTETNREYTRKVFAAFARTKLGRPEGTEFSSGITIGTVSHRTERIPFDLLLPLRAHYLDQTEKYALFMLERRTRQGKRRMNRWSVARHVDRFLSPAIMGQMQADWNAKLEKAHRKSVFRRIKKYVLKYPEVSAPQYAGDVLSIFEHFCMVERYDQEIVANVDNWNMATLRSKVAQVTMHFTGVRPSSMAISAGYNKENAPKIAGWKVKNIQLRLAKLNPLALQTIKTECPNDADENYNRLLHAKLSDKYITGLVKFTFVKKRTLDDPEGSVVKFSVGFEGDHRSSWGAVLFCWLYVRGAFRLEDWEDILDQGDFRLKEEAEEWEVLCQIKGSKLRPKKGYVRRECHRGLKAVGEKAGLDSTKFSAKGNRRGVALQMNAIIGQDQAQQALVHEKAQTTDAGEDVQRPLESSIMRSRILDAEDRPNVTTHNNIPIEVYRADENLQKIESEIMRTRNELKDLLEDENEAPEIEVQSEIRSELETLVRLRSNRMRVVARAYRKEKNMEAHEESLPDPTSGDRDLFDRTKSPDSLYQYLKQMMHACSKVKPDSYDCEECGKRSTAEKAGLRYLLLVAEQETAIYWALYDEVKAEAKIAMVDAVTKQSAGPRFDSGSPD</sequence>
<dbReference type="Proteomes" id="UP001212841">
    <property type="component" value="Unassembled WGS sequence"/>
</dbReference>
<dbReference type="AlphaFoldDB" id="A0AAD5SJQ6"/>
<organism evidence="3 4">
    <name type="scientific">Rhizophlyctis rosea</name>
    <dbReference type="NCBI Taxonomy" id="64517"/>
    <lineage>
        <taxon>Eukaryota</taxon>
        <taxon>Fungi</taxon>
        <taxon>Fungi incertae sedis</taxon>
        <taxon>Chytridiomycota</taxon>
        <taxon>Chytridiomycota incertae sedis</taxon>
        <taxon>Chytridiomycetes</taxon>
        <taxon>Rhizophlyctidales</taxon>
        <taxon>Rhizophlyctidaceae</taxon>
        <taxon>Rhizophlyctis</taxon>
    </lineage>
</organism>
<keyword evidence="1" id="KW-0175">Coiled coil</keyword>
<feature type="region of interest" description="Disordered" evidence="2">
    <location>
        <begin position="42"/>
        <end position="143"/>
    </location>
</feature>
<evidence type="ECO:0000256" key="2">
    <source>
        <dbReference type="SAM" id="MobiDB-lite"/>
    </source>
</evidence>
<dbReference type="EMBL" id="JADGJD010000093">
    <property type="protein sequence ID" value="KAJ3055134.1"/>
    <property type="molecule type" value="Genomic_DNA"/>
</dbReference>
<protein>
    <submittedName>
        <fullName evidence="3">Uncharacterized protein</fullName>
    </submittedName>
</protein>
<evidence type="ECO:0000256" key="1">
    <source>
        <dbReference type="SAM" id="Coils"/>
    </source>
</evidence>
<reference evidence="3" key="1">
    <citation type="submission" date="2020-05" db="EMBL/GenBank/DDBJ databases">
        <title>Phylogenomic resolution of chytrid fungi.</title>
        <authorList>
            <person name="Stajich J.E."/>
            <person name="Amses K."/>
            <person name="Simmons R."/>
            <person name="Seto K."/>
            <person name="Myers J."/>
            <person name="Bonds A."/>
            <person name="Quandt C.A."/>
            <person name="Barry K."/>
            <person name="Liu P."/>
            <person name="Grigoriev I."/>
            <person name="Longcore J.E."/>
            <person name="James T.Y."/>
        </authorList>
    </citation>
    <scope>NUCLEOTIDE SEQUENCE</scope>
    <source>
        <strain evidence="3">JEL0318</strain>
    </source>
</reference>
<evidence type="ECO:0000313" key="3">
    <source>
        <dbReference type="EMBL" id="KAJ3055134.1"/>
    </source>
</evidence>